<gene>
    <name evidence="1" type="ORF">MNBD_CHLOROFLEXI01-2050</name>
</gene>
<proteinExistence type="predicted"/>
<dbReference type="AlphaFoldDB" id="A0A3B0VH65"/>
<dbReference type="EMBL" id="UOEU01000215">
    <property type="protein sequence ID" value="VAW31406.1"/>
    <property type="molecule type" value="Genomic_DNA"/>
</dbReference>
<dbReference type="InterPro" id="IPR022148">
    <property type="entry name" value="CopG_antitoxin"/>
</dbReference>
<name>A0A3B0VH65_9ZZZZ</name>
<protein>
    <submittedName>
        <fullName evidence="1">Uncharacterized protein</fullName>
    </submittedName>
</protein>
<dbReference type="Pfam" id="PF12441">
    <property type="entry name" value="CopG_antitoxin"/>
    <property type="match status" value="1"/>
</dbReference>
<evidence type="ECO:0000313" key="1">
    <source>
        <dbReference type="EMBL" id="VAW31406.1"/>
    </source>
</evidence>
<organism evidence="1">
    <name type="scientific">hydrothermal vent metagenome</name>
    <dbReference type="NCBI Taxonomy" id="652676"/>
    <lineage>
        <taxon>unclassified sequences</taxon>
        <taxon>metagenomes</taxon>
        <taxon>ecological metagenomes</taxon>
    </lineage>
</organism>
<reference evidence="1" key="1">
    <citation type="submission" date="2018-06" db="EMBL/GenBank/DDBJ databases">
        <authorList>
            <person name="Zhirakovskaya E."/>
        </authorList>
    </citation>
    <scope>NUCLEOTIDE SEQUENCE</scope>
</reference>
<sequence>MKNQQLPQIDSIEELAHFWDTHDLTEFEDELIEVDGSVFELDTTLTIHLQPKEAQAVKKMAASQGVPDTDLIYQWVREKLQAA</sequence>
<accession>A0A3B0VH65</accession>